<dbReference type="SUPFAM" id="SSF55620">
    <property type="entry name" value="Tetrahydrobiopterin biosynthesis enzymes-like"/>
    <property type="match status" value="2"/>
</dbReference>
<dbReference type="GO" id="GO:0046654">
    <property type="term" value="P:tetrahydrofolate biosynthetic process"/>
    <property type="evidence" value="ECO:0007669"/>
    <property type="project" value="TreeGrafter"/>
</dbReference>
<dbReference type="InterPro" id="IPR000550">
    <property type="entry name" value="Hppk"/>
</dbReference>
<comment type="pathway">
    <text evidence="5">Cofactor biosynthesis; tetrahydrofolate biosynthesis; 2-amino-4-hydroxy-6-hydroxymethyl-7,8-dihydropteridine diphosphate from 7,8-dihydroneopterin triphosphate: step 4/4.</text>
</comment>
<dbReference type="GO" id="GO:0005740">
    <property type="term" value="C:mitochondrial envelope"/>
    <property type="evidence" value="ECO:0007669"/>
    <property type="project" value="TreeGrafter"/>
</dbReference>
<dbReference type="PANTHER" id="PTHR20941">
    <property type="entry name" value="FOLATE SYNTHESIS PROTEINS"/>
    <property type="match status" value="1"/>
</dbReference>
<comment type="similarity">
    <text evidence="7">In the C-terminal section; belongs to the DHPS family.</text>
</comment>
<keyword evidence="12" id="KW-0067">ATP-binding</keyword>
<dbReference type="Gene3D" id="3.20.20.20">
    <property type="entry name" value="Dihydropteroate synthase-like"/>
    <property type="match status" value="1"/>
</dbReference>
<dbReference type="Pfam" id="PF00809">
    <property type="entry name" value="Pterin_bind"/>
    <property type="match status" value="1"/>
</dbReference>
<keyword evidence="14" id="KW-0289">Folate biosynthesis</keyword>
<dbReference type="InterPro" id="IPR011005">
    <property type="entry name" value="Dihydropteroate_synth-like_sf"/>
</dbReference>
<dbReference type="PROSITE" id="PS00794">
    <property type="entry name" value="HPPK"/>
    <property type="match status" value="1"/>
</dbReference>
<evidence type="ECO:0000256" key="14">
    <source>
        <dbReference type="ARBA" id="ARBA00022909"/>
    </source>
</evidence>
<dbReference type="GO" id="GO:0004156">
    <property type="term" value="F:dihydropteroate synthase activity"/>
    <property type="evidence" value="ECO:0007669"/>
    <property type="project" value="UniProtKB-EC"/>
</dbReference>
<name>A0A9P6VX37_RHOMI</name>
<keyword evidence="13" id="KW-0460">Magnesium</keyword>
<dbReference type="InterPro" id="IPR000489">
    <property type="entry name" value="Pterin-binding_dom"/>
</dbReference>
<evidence type="ECO:0000256" key="9">
    <source>
        <dbReference type="ARBA" id="ARBA00022723"/>
    </source>
</evidence>
<dbReference type="GO" id="GO:0005524">
    <property type="term" value="F:ATP binding"/>
    <property type="evidence" value="ECO:0007669"/>
    <property type="project" value="UniProtKB-KW"/>
</dbReference>
<evidence type="ECO:0000256" key="1">
    <source>
        <dbReference type="ARBA" id="ARBA00000012"/>
    </source>
</evidence>
<dbReference type="GO" id="GO:0003848">
    <property type="term" value="F:2-amino-4-hydroxy-6-hydroxymethyldihydropteridine diphosphokinase activity"/>
    <property type="evidence" value="ECO:0007669"/>
    <property type="project" value="UniProtKB-EC"/>
</dbReference>
<dbReference type="NCBIfam" id="TIGR01498">
    <property type="entry name" value="folK"/>
    <property type="match status" value="1"/>
</dbReference>
<gene>
    <name evidence="18" type="primary">FOL1</name>
    <name evidence="18" type="ORF">C6P46_005845</name>
</gene>
<evidence type="ECO:0000256" key="3">
    <source>
        <dbReference type="ARBA" id="ARBA00001946"/>
    </source>
</evidence>
<dbReference type="PROSITE" id="PS00793">
    <property type="entry name" value="DHPS_2"/>
    <property type="match status" value="1"/>
</dbReference>
<comment type="cofactor">
    <cofactor evidence="3">
        <name>Mg(2+)</name>
        <dbReference type="ChEBI" id="CHEBI:18420"/>
    </cofactor>
</comment>
<evidence type="ECO:0000256" key="10">
    <source>
        <dbReference type="ARBA" id="ARBA00022741"/>
    </source>
</evidence>
<keyword evidence="9" id="KW-0479">Metal-binding</keyword>
<dbReference type="InterPro" id="IPR035907">
    <property type="entry name" value="Hppk_sf"/>
</dbReference>
<dbReference type="CDD" id="cd00483">
    <property type="entry name" value="HPPK"/>
    <property type="match status" value="1"/>
</dbReference>
<feature type="compositionally biased region" description="Low complexity" evidence="16">
    <location>
        <begin position="339"/>
        <end position="349"/>
    </location>
</feature>
<feature type="region of interest" description="Disordered" evidence="16">
    <location>
        <begin position="307"/>
        <end position="354"/>
    </location>
</feature>
<comment type="pathway">
    <text evidence="4">Cofactor biosynthesis; tetrahydrofolate biosynthesis; 7,8-dihydrofolate from 2-amino-4-hydroxy-6-hydroxymethyl-7,8-dihydropteridine diphosphate and 4-aminobenzoate: step 1/2.</text>
</comment>
<dbReference type="Pfam" id="PF02152">
    <property type="entry name" value="FolB"/>
    <property type="match status" value="2"/>
</dbReference>
<evidence type="ECO:0000256" key="11">
    <source>
        <dbReference type="ARBA" id="ARBA00022777"/>
    </source>
</evidence>
<dbReference type="SUPFAM" id="SSF55083">
    <property type="entry name" value="6-hydroxymethyl-7,8-dihydropterin pyrophosphokinase, HPPK"/>
    <property type="match status" value="1"/>
</dbReference>
<feature type="compositionally biased region" description="Low complexity" evidence="16">
    <location>
        <begin position="307"/>
        <end position="328"/>
    </location>
</feature>
<organism evidence="18 19">
    <name type="scientific">Rhodotorula mucilaginosa</name>
    <name type="common">Yeast</name>
    <name type="synonym">Rhodotorula rubra</name>
    <dbReference type="NCBI Taxonomy" id="5537"/>
    <lineage>
        <taxon>Eukaryota</taxon>
        <taxon>Fungi</taxon>
        <taxon>Dikarya</taxon>
        <taxon>Basidiomycota</taxon>
        <taxon>Pucciniomycotina</taxon>
        <taxon>Microbotryomycetes</taxon>
        <taxon>Sporidiobolales</taxon>
        <taxon>Sporidiobolaceae</taxon>
        <taxon>Rhodotorula</taxon>
    </lineage>
</organism>
<sequence length="871" mass="94642">MSQGGDVIAVTGLQLRTASLQPDLWLRPDKDQPLVCSLRVETAIHQEADADNLLSESLNYGSIIKAIEAHVARLAEGANLALPVLAERIARVVLFECHAPNVTLELERPRALLTATAVGVSIHRTRDDYDHDDPAPRLKPTASNPDRDSLYIRQLERHIIIGLNPAERLDEQKVLVDLEFRHEPAPLDDDMAMARPGWQGWRGAVKRVEQHLSTSKPLTIEHLVVSLASIILTPSQEGQGQWNVPQTTVRVSKPSALMFAKYPSVSVTRSRAHFPHLLASTGTGTLSTATGAAFVATGGVSRGIATSAATSSTTTTTTAQDPTSAASATPPPPLPPQQSEPSSSSSDRSATARRRPLSLSTAFIGLGTNLGSRPHNLNDAVTRLDRALRQHEGRVVETSWMYESEAMYHEEQDKFLNAAVKIETTLTPVQLLAVLKHIEAELGRDFSTFRNGPRVIDLDLLLYDDLAFDSRRDPQSEEGENDDGEREKRWLKVPHQSIQEREFVLKPLVDLAPTLVHPILGKSTAQLLADLVASPTFRSTVHRVFPLSQSRVHPYSRAPSSSLPAAAGTKKSFKDDDLPHKTLIMSILNVTPDSFSDGDAARATETEVALAQVREHVELGADIVDIGGMSTRPFADDITSSEEQARVVPVVQAIRASSSSPNLNETVISIDTFRPSVARAAIEAGADVINDVYGGREPGMLETMADLACPVILMHSRGTPSTMTSLTDYSSADGGLVEGVRREMVQMVEEALAARVRRWNIILDPGFGFAKTGEQNLVLLRSLDKLFSSSEDSDSDSGHGTTLNEYPVLIGLSRKKFLAPDKKVAKERRLETAAAVACAIASGRCEIARVHDTADARDVVAFGDRLLNSKE</sequence>
<feature type="compositionally biased region" description="Low complexity" evidence="16">
    <location>
        <begin position="555"/>
        <end position="567"/>
    </location>
</feature>
<evidence type="ECO:0000256" key="7">
    <source>
        <dbReference type="ARBA" id="ARBA00009951"/>
    </source>
</evidence>
<protein>
    <submittedName>
        <fullName evidence="18">Trifunctional dihydropteroate synthetase</fullName>
    </submittedName>
</protein>
<reference evidence="18 19" key="1">
    <citation type="submission" date="2020-11" db="EMBL/GenBank/DDBJ databases">
        <title>Kefir isolates.</title>
        <authorList>
            <person name="Marcisauskas S."/>
            <person name="Kim Y."/>
            <person name="Blasche S."/>
        </authorList>
    </citation>
    <scope>NUCLEOTIDE SEQUENCE [LARGE SCALE GENOMIC DNA]</scope>
    <source>
        <strain evidence="18 19">KR</strain>
    </source>
</reference>
<comment type="similarity">
    <text evidence="6">In the N-terminal section; belongs to the DHNA family.</text>
</comment>
<dbReference type="InterPro" id="IPR006157">
    <property type="entry name" value="FolB_dom"/>
</dbReference>
<dbReference type="Proteomes" id="UP000777482">
    <property type="component" value="Unassembled WGS sequence"/>
</dbReference>
<dbReference type="AlphaFoldDB" id="A0A9P6VX37"/>
<dbReference type="NCBIfam" id="TIGR01496">
    <property type="entry name" value="DHPS"/>
    <property type="match status" value="1"/>
</dbReference>
<dbReference type="Gene3D" id="3.30.70.560">
    <property type="entry name" value="7,8-Dihydro-6-hydroxymethylpterin-pyrophosphokinase HPPK"/>
    <property type="match status" value="1"/>
</dbReference>
<dbReference type="InterPro" id="IPR043133">
    <property type="entry name" value="GTP-CH-I_C/QueF"/>
</dbReference>
<evidence type="ECO:0000256" key="12">
    <source>
        <dbReference type="ARBA" id="ARBA00022840"/>
    </source>
</evidence>
<dbReference type="CDD" id="cd00739">
    <property type="entry name" value="DHPS"/>
    <property type="match status" value="1"/>
</dbReference>
<keyword evidence="19" id="KW-1185">Reference proteome</keyword>
<keyword evidence="15" id="KW-0511">Multifunctional enzyme</keyword>
<dbReference type="OrthoDB" id="615426at2759"/>
<dbReference type="GO" id="GO:0004150">
    <property type="term" value="F:dihydroneopterin aldolase activity"/>
    <property type="evidence" value="ECO:0007669"/>
    <property type="project" value="InterPro"/>
</dbReference>
<feature type="domain" description="Pterin-binding" evidence="17">
    <location>
        <begin position="582"/>
        <end position="861"/>
    </location>
</feature>
<comment type="catalytic activity">
    <reaction evidence="1">
        <text>(7,8-dihydropterin-6-yl)methyl diphosphate + 4-aminobenzoate = 7,8-dihydropteroate + diphosphate</text>
        <dbReference type="Rhea" id="RHEA:19949"/>
        <dbReference type="ChEBI" id="CHEBI:17836"/>
        <dbReference type="ChEBI" id="CHEBI:17839"/>
        <dbReference type="ChEBI" id="CHEBI:33019"/>
        <dbReference type="ChEBI" id="CHEBI:72950"/>
        <dbReference type="EC" id="2.5.1.15"/>
    </reaction>
</comment>
<dbReference type="GO" id="GO:0046872">
    <property type="term" value="F:metal ion binding"/>
    <property type="evidence" value="ECO:0007669"/>
    <property type="project" value="UniProtKB-KW"/>
</dbReference>
<dbReference type="Pfam" id="PF01288">
    <property type="entry name" value="HPPK"/>
    <property type="match status" value="1"/>
</dbReference>
<feature type="compositionally biased region" description="Pro residues" evidence="16">
    <location>
        <begin position="329"/>
        <end position="338"/>
    </location>
</feature>
<accession>A0A9P6VX37</accession>
<evidence type="ECO:0000313" key="19">
    <source>
        <dbReference type="Proteomes" id="UP000777482"/>
    </source>
</evidence>
<dbReference type="SUPFAM" id="SSF51717">
    <property type="entry name" value="Dihydropteroate synthetase-like"/>
    <property type="match status" value="1"/>
</dbReference>
<evidence type="ECO:0000256" key="16">
    <source>
        <dbReference type="SAM" id="MobiDB-lite"/>
    </source>
</evidence>
<keyword evidence="11" id="KW-0418">Kinase</keyword>
<dbReference type="PANTHER" id="PTHR20941:SF1">
    <property type="entry name" value="FOLIC ACID SYNTHESIS PROTEIN FOL1"/>
    <property type="match status" value="1"/>
</dbReference>
<dbReference type="SMART" id="SM00905">
    <property type="entry name" value="FolB"/>
    <property type="match status" value="1"/>
</dbReference>
<evidence type="ECO:0000256" key="15">
    <source>
        <dbReference type="ARBA" id="ARBA00023268"/>
    </source>
</evidence>
<dbReference type="GO" id="GO:0016301">
    <property type="term" value="F:kinase activity"/>
    <property type="evidence" value="ECO:0007669"/>
    <property type="project" value="UniProtKB-KW"/>
</dbReference>
<dbReference type="GO" id="GO:0046656">
    <property type="term" value="P:folic acid biosynthetic process"/>
    <property type="evidence" value="ECO:0007669"/>
    <property type="project" value="UniProtKB-KW"/>
</dbReference>
<dbReference type="Gene3D" id="3.30.1130.10">
    <property type="match status" value="2"/>
</dbReference>
<evidence type="ECO:0000256" key="8">
    <source>
        <dbReference type="ARBA" id="ARBA00022679"/>
    </source>
</evidence>
<dbReference type="PROSITE" id="PS50972">
    <property type="entry name" value="PTERIN_BINDING"/>
    <property type="match status" value="1"/>
</dbReference>
<evidence type="ECO:0000259" key="17">
    <source>
        <dbReference type="PROSITE" id="PS50972"/>
    </source>
</evidence>
<feature type="region of interest" description="Disordered" evidence="16">
    <location>
        <begin position="555"/>
        <end position="574"/>
    </location>
</feature>
<feature type="compositionally biased region" description="Basic and acidic residues" evidence="16">
    <location>
        <begin position="125"/>
        <end position="136"/>
    </location>
</feature>
<dbReference type="InterPro" id="IPR045031">
    <property type="entry name" value="DHP_synth-like"/>
</dbReference>
<proteinExistence type="inferred from homology"/>
<evidence type="ECO:0000256" key="6">
    <source>
        <dbReference type="ARBA" id="ARBA00009640"/>
    </source>
</evidence>
<comment type="catalytic activity">
    <reaction evidence="2">
        <text>6-hydroxymethyl-7,8-dihydropterin + ATP = (7,8-dihydropterin-6-yl)methyl diphosphate + AMP + H(+)</text>
        <dbReference type="Rhea" id="RHEA:11412"/>
        <dbReference type="ChEBI" id="CHEBI:15378"/>
        <dbReference type="ChEBI" id="CHEBI:30616"/>
        <dbReference type="ChEBI" id="CHEBI:44841"/>
        <dbReference type="ChEBI" id="CHEBI:72950"/>
        <dbReference type="ChEBI" id="CHEBI:456215"/>
        <dbReference type="EC" id="2.7.6.3"/>
    </reaction>
</comment>
<evidence type="ECO:0000256" key="13">
    <source>
        <dbReference type="ARBA" id="ARBA00022842"/>
    </source>
</evidence>
<keyword evidence="10" id="KW-0547">Nucleotide-binding</keyword>
<feature type="region of interest" description="Disordered" evidence="16">
    <location>
        <begin position="125"/>
        <end position="146"/>
    </location>
</feature>
<dbReference type="EMBL" id="PUHQ01000068">
    <property type="protein sequence ID" value="KAG0658294.1"/>
    <property type="molecule type" value="Genomic_DNA"/>
</dbReference>
<evidence type="ECO:0000313" key="18">
    <source>
        <dbReference type="EMBL" id="KAG0658294.1"/>
    </source>
</evidence>
<comment type="caution">
    <text evidence="18">The sequence shown here is derived from an EMBL/GenBank/DDBJ whole genome shotgun (WGS) entry which is preliminary data.</text>
</comment>
<evidence type="ECO:0000256" key="4">
    <source>
        <dbReference type="ARBA" id="ARBA00004763"/>
    </source>
</evidence>
<evidence type="ECO:0000256" key="5">
    <source>
        <dbReference type="ARBA" id="ARBA00005051"/>
    </source>
</evidence>
<dbReference type="InterPro" id="IPR006390">
    <property type="entry name" value="DHP_synth_dom"/>
</dbReference>
<keyword evidence="8" id="KW-0808">Transferase</keyword>
<evidence type="ECO:0000256" key="2">
    <source>
        <dbReference type="ARBA" id="ARBA00000198"/>
    </source>
</evidence>